<protein>
    <submittedName>
        <fullName evidence="2">D-/L-hydantoinase subunit A</fullName>
    </submittedName>
</protein>
<reference evidence="2" key="2">
    <citation type="journal article" date="2023" name="Science">
        <title>Genomic signatures of disease resistance in endangered staghorn corals.</title>
        <authorList>
            <person name="Vollmer S.V."/>
            <person name="Selwyn J.D."/>
            <person name="Despard B.A."/>
            <person name="Roesel C.L."/>
        </authorList>
    </citation>
    <scope>NUCLEOTIDE SEQUENCE</scope>
    <source>
        <strain evidence="2">K2</strain>
    </source>
</reference>
<name>A0AAD9Q1A7_ACRCE</name>
<evidence type="ECO:0000259" key="1">
    <source>
        <dbReference type="Pfam" id="PF01968"/>
    </source>
</evidence>
<dbReference type="InterPro" id="IPR002821">
    <property type="entry name" value="Hydantoinase_A"/>
</dbReference>
<reference evidence="2" key="1">
    <citation type="journal article" date="2023" name="G3 (Bethesda)">
        <title>Whole genome assembly and annotation of the endangered Caribbean coral Acropora cervicornis.</title>
        <authorList>
            <person name="Selwyn J.D."/>
            <person name="Vollmer S.V."/>
        </authorList>
    </citation>
    <scope>NUCLEOTIDE SEQUENCE</scope>
    <source>
        <strain evidence="2">K2</strain>
    </source>
</reference>
<dbReference type="InterPro" id="IPR043129">
    <property type="entry name" value="ATPase_NBD"/>
</dbReference>
<dbReference type="Proteomes" id="UP001249851">
    <property type="component" value="Unassembled WGS sequence"/>
</dbReference>
<sequence length="369" mass="40548">MSLSIGADVGETDTTAVILKEKEVLCSYEVSTTQDVTSDMIDAIKLVLRQLPEEDAHNRDVLHEFFYLNGGCETDGTTHVDEDQLTQKTKEMYIEGITHIAIVGVYSPKYNDEEDHANRIISSTSPEMKITVSHKVCDEEDFLRRERLSIMNESLRPLCERTAETLSTALTDLGLKCPFYFTRSDGKLISFEDTQRFPMLTLASGLTNSMRGAAFLTGVENGIVIDIGGTTIHVGSIKDGFPKHLSGKERALEDVKKKIQAAIDQAKTEPFIDPETGDWILKKYEYTKYECITLGAGIMACGGLGTVPEVTGPAAIVALMGDPLIIPERLISGLESTSALKKMEEGHCPGNEVKAMEVGDQLTNAFLDR</sequence>
<organism evidence="2 3">
    <name type="scientific">Acropora cervicornis</name>
    <name type="common">Staghorn coral</name>
    <dbReference type="NCBI Taxonomy" id="6130"/>
    <lineage>
        <taxon>Eukaryota</taxon>
        <taxon>Metazoa</taxon>
        <taxon>Cnidaria</taxon>
        <taxon>Anthozoa</taxon>
        <taxon>Hexacorallia</taxon>
        <taxon>Scleractinia</taxon>
        <taxon>Astrocoeniina</taxon>
        <taxon>Acroporidae</taxon>
        <taxon>Acropora</taxon>
    </lineage>
</organism>
<dbReference type="SUPFAM" id="SSF53067">
    <property type="entry name" value="Actin-like ATPase domain"/>
    <property type="match status" value="1"/>
</dbReference>
<gene>
    <name evidence="2" type="ORF">P5673_026115</name>
</gene>
<dbReference type="Pfam" id="PF01968">
    <property type="entry name" value="Hydantoinase_A"/>
    <property type="match status" value="1"/>
</dbReference>
<evidence type="ECO:0000313" key="3">
    <source>
        <dbReference type="Proteomes" id="UP001249851"/>
    </source>
</evidence>
<dbReference type="PANTHER" id="PTHR11365">
    <property type="entry name" value="5-OXOPROLINASE RELATED"/>
    <property type="match status" value="1"/>
</dbReference>
<dbReference type="EMBL" id="JARQWQ010000084">
    <property type="protein sequence ID" value="KAK2552714.1"/>
    <property type="molecule type" value="Genomic_DNA"/>
</dbReference>
<keyword evidence="3" id="KW-1185">Reference proteome</keyword>
<proteinExistence type="predicted"/>
<dbReference type="PANTHER" id="PTHR11365:SF10">
    <property type="entry name" value="HYDANTOINASE_OXOPROLINASE"/>
    <property type="match status" value="1"/>
</dbReference>
<accession>A0AAD9Q1A7</accession>
<dbReference type="InterPro" id="IPR045079">
    <property type="entry name" value="Oxoprolinase-like"/>
</dbReference>
<feature type="domain" description="Hydantoinase A/oxoprolinase" evidence="1">
    <location>
        <begin position="147"/>
        <end position="249"/>
    </location>
</feature>
<evidence type="ECO:0000313" key="2">
    <source>
        <dbReference type="EMBL" id="KAK2552714.1"/>
    </source>
</evidence>
<dbReference type="GO" id="GO:0016787">
    <property type="term" value="F:hydrolase activity"/>
    <property type="evidence" value="ECO:0007669"/>
    <property type="project" value="InterPro"/>
</dbReference>
<comment type="caution">
    <text evidence="2">The sequence shown here is derived from an EMBL/GenBank/DDBJ whole genome shotgun (WGS) entry which is preliminary data.</text>
</comment>
<dbReference type="AlphaFoldDB" id="A0AAD9Q1A7"/>